<dbReference type="InterPro" id="IPR018950">
    <property type="entry name" value="DiS-bond_isomerase_DsbC/G_N"/>
</dbReference>
<sequence length="262" mass="27864">MARLINAAVGIALLLTSAVVQNAQASEAPKPTLAERHLMASGVKVTHRFDSVSGLRAIVADNGADKRLFYVTPDGKSLIAGLVFDESGRNVTTEDMGRAGISASGNTTAVTQLQAQKLWQRVQGLKSLNDGNRGADIYVFVDPTCQYCHRLMSMVRPYIAAGTLQVRWLPVAILSSRSPGLAEAMYKAPNVAQAIQSVSTNMLKPVPESEAIRLQLAQNLLAMRDTGQTGVPLVVYRVGQRVVIKSGVPTDAELVALAGGAK</sequence>
<name>A0A098PXC8_9XANT</name>
<dbReference type="Pfam" id="PF10411">
    <property type="entry name" value="DsbC_N"/>
    <property type="match status" value="1"/>
</dbReference>
<dbReference type="HOGENOM" id="CLU_080090_0_0_6"/>
<dbReference type="SUPFAM" id="SSF52833">
    <property type="entry name" value="Thioredoxin-like"/>
    <property type="match status" value="1"/>
</dbReference>
<dbReference type="EMBL" id="JPHD02000143">
    <property type="protein sequence ID" value="KGE50327.1"/>
    <property type="molecule type" value="Genomic_DNA"/>
</dbReference>
<evidence type="ECO:0000259" key="2">
    <source>
        <dbReference type="Pfam" id="PF10411"/>
    </source>
</evidence>
<dbReference type="NCBIfam" id="NF008657">
    <property type="entry name" value="PRK11657.1"/>
    <property type="match status" value="1"/>
</dbReference>
<dbReference type="InterPro" id="IPR051470">
    <property type="entry name" value="Thiol:disulfide_interchange"/>
</dbReference>
<dbReference type="RefSeq" id="WP_042825155.1">
    <property type="nucleotide sequence ID" value="NZ_KN173626.1"/>
</dbReference>
<evidence type="ECO:0000313" key="4">
    <source>
        <dbReference type="Proteomes" id="UP000028012"/>
    </source>
</evidence>
<accession>A0A098PXC8</accession>
<organism evidence="3 4">
    <name type="scientific">Xanthomonas axonopodis pv. vasculorum</name>
    <dbReference type="NCBI Taxonomy" id="325777"/>
    <lineage>
        <taxon>Bacteria</taxon>
        <taxon>Pseudomonadati</taxon>
        <taxon>Pseudomonadota</taxon>
        <taxon>Gammaproteobacteria</taxon>
        <taxon>Lysobacterales</taxon>
        <taxon>Lysobacteraceae</taxon>
        <taxon>Xanthomonas</taxon>
    </lineage>
</organism>
<feature type="domain" description="Disulphide bond isomerase DsbC/G N-terminal" evidence="2">
    <location>
        <begin position="23"/>
        <end position="92"/>
    </location>
</feature>
<evidence type="ECO:0000256" key="1">
    <source>
        <dbReference type="SAM" id="SignalP"/>
    </source>
</evidence>
<reference evidence="3 4" key="1">
    <citation type="submission" date="2014-09" db="EMBL/GenBank/DDBJ databases">
        <title>A draft genome sequence for Xanthomonas axonopodis pv. vasculorum NCPPB 900.</title>
        <authorList>
            <person name="Harrison J."/>
            <person name="Studholme D.J."/>
        </authorList>
    </citation>
    <scope>NUCLEOTIDE SEQUENCE [LARGE SCALE GENOMIC DNA]</scope>
    <source>
        <strain evidence="3 4">NCPPB 900</strain>
    </source>
</reference>
<dbReference type="STRING" id="325777.GW15_0221405"/>
<dbReference type="GO" id="GO:0042597">
    <property type="term" value="C:periplasmic space"/>
    <property type="evidence" value="ECO:0007669"/>
    <property type="project" value="InterPro"/>
</dbReference>
<dbReference type="AlphaFoldDB" id="A0A098PXC8"/>
<keyword evidence="1" id="KW-0732">Signal</keyword>
<dbReference type="PANTHER" id="PTHR35272:SF4">
    <property type="entry name" value="THIOL:DISULFIDE INTERCHANGE PROTEIN DSBG"/>
    <property type="match status" value="1"/>
</dbReference>
<feature type="chain" id="PRO_5001938216" description="Disulphide bond isomerase DsbC/G N-terminal domain-containing protein" evidence="1">
    <location>
        <begin position="26"/>
        <end position="262"/>
    </location>
</feature>
<dbReference type="InterPro" id="IPR009094">
    <property type="entry name" value="DiS-bond_isomerase_DsbC/G_N_sf"/>
</dbReference>
<dbReference type="Gene3D" id="3.10.450.70">
    <property type="entry name" value="Disulphide bond isomerase, DsbC/G, N-terminal"/>
    <property type="match status" value="1"/>
</dbReference>
<comment type="caution">
    <text evidence="3">The sequence shown here is derived from an EMBL/GenBank/DDBJ whole genome shotgun (WGS) entry which is preliminary data.</text>
</comment>
<evidence type="ECO:0000313" key="3">
    <source>
        <dbReference type="EMBL" id="KGE50327.1"/>
    </source>
</evidence>
<dbReference type="InterPro" id="IPR036249">
    <property type="entry name" value="Thioredoxin-like_sf"/>
</dbReference>
<gene>
    <name evidence="3" type="ORF">GW15_0221405</name>
</gene>
<dbReference type="eggNOG" id="COG1651">
    <property type="taxonomic scope" value="Bacteria"/>
</dbReference>
<protein>
    <recommendedName>
        <fullName evidence="2">Disulphide bond isomerase DsbC/G N-terminal domain-containing protein</fullName>
    </recommendedName>
</protein>
<feature type="signal peptide" evidence="1">
    <location>
        <begin position="1"/>
        <end position="25"/>
    </location>
</feature>
<dbReference type="SUPFAM" id="SSF54423">
    <property type="entry name" value="DsbC/DsbG N-terminal domain-like"/>
    <property type="match status" value="1"/>
</dbReference>
<proteinExistence type="predicted"/>
<dbReference type="PANTHER" id="PTHR35272">
    <property type="entry name" value="THIOL:DISULFIDE INTERCHANGE PROTEIN DSBC-RELATED"/>
    <property type="match status" value="1"/>
</dbReference>
<dbReference type="Gene3D" id="3.40.30.10">
    <property type="entry name" value="Glutaredoxin"/>
    <property type="match status" value="1"/>
</dbReference>
<dbReference type="Proteomes" id="UP000028012">
    <property type="component" value="Unassembled WGS sequence"/>
</dbReference>